<gene>
    <name evidence="3" type="ORF">FGO68_gene1908</name>
</gene>
<sequence>MNSHRSISPTPRSTLAKPLFPDSRRHTTLQERAVLQSMQVDERDIELLREFMEKHAGSLKRVEEESGRVRNQVKKCYMNGGGQGSGQQSGAKAHEIHQRKLLRNDIRELERKLLEMDSKNEAMEDELSFQNQILSKVIAQLPGVYQRETGGELEALVGEHEEVRRQEMFQASYSEYEKKKLEGYTIEDFQSLFAHFPKLIQSYKDEYRALKLKEQGISEENEAISKRTSAVNSAVMLKEMENRAKAKQSQK</sequence>
<dbReference type="EMBL" id="RRYP01002131">
    <property type="protein sequence ID" value="TNV85121.1"/>
    <property type="molecule type" value="Genomic_DNA"/>
</dbReference>
<protein>
    <submittedName>
        <fullName evidence="3">Uncharacterized protein</fullName>
    </submittedName>
</protein>
<dbReference type="Proteomes" id="UP000785679">
    <property type="component" value="Unassembled WGS sequence"/>
</dbReference>
<accession>A0A8J8P3V0</accession>
<feature type="coiled-coil region" evidence="1">
    <location>
        <begin position="92"/>
        <end position="126"/>
    </location>
</feature>
<reference evidence="3" key="1">
    <citation type="submission" date="2019-06" db="EMBL/GenBank/DDBJ databases">
        <authorList>
            <person name="Zheng W."/>
        </authorList>
    </citation>
    <scope>NUCLEOTIDE SEQUENCE</scope>
    <source>
        <strain evidence="3">QDHG01</strain>
    </source>
</reference>
<evidence type="ECO:0000313" key="4">
    <source>
        <dbReference type="Proteomes" id="UP000785679"/>
    </source>
</evidence>
<keyword evidence="4" id="KW-1185">Reference proteome</keyword>
<organism evidence="3 4">
    <name type="scientific">Halteria grandinella</name>
    <dbReference type="NCBI Taxonomy" id="5974"/>
    <lineage>
        <taxon>Eukaryota</taxon>
        <taxon>Sar</taxon>
        <taxon>Alveolata</taxon>
        <taxon>Ciliophora</taxon>
        <taxon>Intramacronucleata</taxon>
        <taxon>Spirotrichea</taxon>
        <taxon>Stichotrichia</taxon>
        <taxon>Sporadotrichida</taxon>
        <taxon>Halteriidae</taxon>
        <taxon>Halteria</taxon>
    </lineage>
</organism>
<proteinExistence type="predicted"/>
<evidence type="ECO:0000313" key="3">
    <source>
        <dbReference type="EMBL" id="TNV85121.1"/>
    </source>
</evidence>
<feature type="compositionally biased region" description="Polar residues" evidence="2">
    <location>
        <begin position="1"/>
        <end position="13"/>
    </location>
</feature>
<comment type="caution">
    <text evidence="3">The sequence shown here is derived from an EMBL/GenBank/DDBJ whole genome shotgun (WGS) entry which is preliminary data.</text>
</comment>
<evidence type="ECO:0000256" key="1">
    <source>
        <dbReference type="SAM" id="Coils"/>
    </source>
</evidence>
<keyword evidence="1" id="KW-0175">Coiled coil</keyword>
<feature type="region of interest" description="Disordered" evidence="2">
    <location>
        <begin position="1"/>
        <end position="24"/>
    </location>
</feature>
<dbReference type="AlphaFoldDB" id="A0A8J8P3V0"/>
<evidence type="ECO:0000256" key="2">
    <source>
        <dbReference type="SAM" id="MobiDB-lite"/>
    </source>
</evidence>
<name>A0A8J8P3V0_HALGN</name>